<comment type="caution">
    <text evidence="2">The sequence shown here is derived from an EMBL/GenBank/DDBJ whole genome shotgun (WGS) entry which is preliminary data.</text>
</comment>
<keyword evidence="3" id="KW-1185">Reference proteome</keyword>
<dbReference type="InterPro" id="IPR016181">
    <property type="entry name" value="Acyl_CoA_acyltransferase"/>
</dbReference>
<organism evidence="2 3">
    <name type="scientific">Streptomyces glaucosporus</name>
    <dbReference type="NCBI Taxonomy" id="284044"/>
    <lineage>
        <taxon>Bacteria</taxon>
        <taxon>Bacillati</taxon>
        <taxon>Actinomycetota</taxon>
        <taxon>Actinomycetes</taxon>
        <taxon>Kitasatosporales</taxon>
        <taxon>Streptomycetaceae</taxon>
        <taxon>Streptomyces</taxon>
    </lineage>
</organism>
<dbReference type="InterPro" id="IPR000182">
    <property type="entry name" value="GNAT_dom"/>
</dbReference>
<dbReference type="Gene3D" id="3.40.630.30">
    <property type="match status" value="1"/>
</dbReference>
<dbReference type="Proteomes" id="UP001500058">
    <property type="component" value="Unassembled WGS sequence"/>
</dbReference>
<dbReference type="SUPFAM" id="SSF55729">
    <property type="entry name" value="Acyl-CoA N-acyltransferases (Nat)"/>
    <property type="match status" value="1"/>
</dbReference>
<evidence type="ECO:0000313" key="3">
    <source>
        <dbReference type="Proteomes" id="UP001500058"/>
    </source>
</evidence>
<dbReference type="CDD" id="cd04301">
    <property type="entry name" value="NAT_SF"/>
    <property type="match status" value="1"/>
</dbReference>
<dbReference type="EMBL" id="BAAATJ010000015">
    <property type="protein sequence ID" value="GAA2403555.1"/>
    <property type="molecule type" value="Genomic_DNA"/>
</dbReference>
<proteinExistence type="predicted"/>
<dbReference type="PROSITE" id="PS51186">
    <property type="entry name" value="GNAT"/>
    <property type="match status" value="1"/>
</dbReference>
<dbReference type="RefSeq" id="WP_344631843.1">
    <property type="nucleotide sequence ID" value="NZ_BAAATJ010000015.1"/>
</dbReference>
<sequence length="195" mass="21278">MTEVRTTSTSDNAGITGNKRTVQTLHTADLDTAAREAVRKLLDEAFGGDFDEQDWEHALGGVHVLVWEDSELVGHASLVQRRLLHGGRALRAGYVEGVGVRSDRRGLGHGRAMLEALERVVRGAYELGALSSSEDALDFYAARGWQRWQGPTAVLTPTGVVRTEGDDGGVFVLPVTARLDPTRVLVCDWRDGDVW</sequence>
<dbReference type="Pfam" id="PF00583">
    <property type="entry name" value="Acetyltransf_1"/>
    <property type="match status" value="1"/>
</dbReference>
<gene>
    <name evidence="2" type="primary">aac(2')-Ic</name>
    <name evidence="2" type="ORF">GCM10010420_33520</name>
</gene>
<name>A0ABN3IH09_9ACTN</name>
<feature type="domain" description="N-acetyltransferase" evidence="1">
    <location>
        <begin position="25"/>
        <end position="167"/>
    </location>
</feature>
<reference evidence="2 3" key="1">
    <citation type="journal article" date="2019" name="Int. J. Syst. Evol. Microbiol.">
        <title>The Global Catalogue of Microorganisms (GCM) 10K type strain sequencing project: providing services to taxonomists for standard genome sequencing and annotation.</title>
        <authorList>
            <consortium name="The Broad Institute Genomics Platform"/>
            <consortium name="The Broad Institute Genome Sequencing Center for Infectious Disease"/>
            <person name="Wu L."/>
            <person name="Ma J."/>
        </authorList>
    </citation>
    <scope>NUCLEOTIDE SEQUENCE [LARGE SCALE GENOMIC DNA]</scope>
    <source>
        <strain evidence="2 3">JCM 6921</strain>
    </source>
</reference>
<evidence type="ECO:0000259" key="1">
    <source>
        <dbReference type="PROSITE" id="PS51186"/>
    </source>
</evidence>
<accession>A0ABN3IH09</accession>
<protein>
    <submittedName>
        <fullName evidence="2">Aminoglycoside N-acetyltransferase AAC(2')-Ic</fullName>
    </submittedName>
</protein>
<evidence type="ECO:0000313" key="2">
    <source>
        <dbReference type="EMBL" id="GAA2403555.1"/>
    </source>
</evidence>